<sequence>MKYYFELLLLIFSIQAMNAQNIHDFKKDSLQFKIYGNITYQSNNAVDIKVTKVFCDYCNEKQKGYLTQVGWRNMYNTRNDDDTVVENGETKKILYIRVAKSDFRKLK</sequence>
<organism evidence="2 3">
    <name type="scientific">Patiriisocius marinus</name>
    <dbReference type="NCBI Taxonomy" id="1397112"/>
    <lineage>
        <taxon>Bacteria</taxon>
        <taxon>Pseudomonadati</taxon>
        <taxon>Bacteroidota</taxon>
        <taxon>Flavobacteriia</taxon>
        <taxon>Flavobacteriales</taxon>
        <taxon>Flavobacteriaceae</taxon>
        <taxon>Patiriisocius</taxon>
    </lineage>
</organism>
<comment type="caution">
    <text evidence="2">The sequence shown here is derived from an EMBL/GenBank/DDBJ whole genome shotgun (WGS) entry which is preliminary data.</text>
</comment>
<reference evidence="2 3" key="1">
    <citation type="submission" date="2019-08" db="EMBL/GenBank/DDBJ databases">
        <title>Draft genome sequence of Ulvibacter marinus type strain NBRC 109484.</title>
        <authorList>
            <person name="Kawano K."/>
            <person name="Ushijima N."/>
            <person name="Kihara M."/>
            <person name="Itoh H."/>
        </authorList>
    </citation>
    <scope>NUCLEOTIDE SEQUENCE [LARGE SCALE GENOMIC DNA]</scope>
    <source>
        <strain evidence="2 3">NBRC 109484</strain>
    </source>
</reference>
<feature type="signal peptide" evidence="1">
    <location>
        <begin position="1"/>
        <end position="18"/>
    </location>
</feature>
<dbReference type="Proteomes" id="UP000326509">
    <property type="component" value="Unassembled WGS sequence"/>
</dbReference>
<dbReference type="EMBL" id="BKCG01000003">
    <property type="protein sequence ID" value="GER59400.1"/>
    <property type="molecule type" value="Genomic_DNA"/>
</dbReference>
<dbReference type="OrthoDB" id="1445655at2"/>
<keyword evidence="3" id="KW-1185">Reference proteome</keyword>
<keyword evidence="1" id="KW-0732">Signal</keyword>
<proteinExistence type="predicted"/>
<name>A0A5J4J000_9FLAO</name>
<evidence type="ECO:0000313" key="2">
    <source>
        <dbReference type="EMBL" id="GER59400.1"/>
    </source>
</evidence>
<feature type="chain" id="PRO_5023805506" evidence="1">
    <location>
        <begin position="19"/>
        <end position="107"/>
    </location>
</feature>
<evidence type="ECO:0000313" key="3">
    <source>
        <dbReference type="Proteomes" id="UP000326509"/>
    </source>
</evidence>
<accession>A0A5J4J000</accession>
<gene>
    <name evidence="2" type="ORF">ULMA_15080</name>
</gene>
<dbReference type="RefSeq" id="WP_151673669.1">
    <property type="nucleotide sequence ID" value="NZ_BKCG01000003.1"/>
</dbReference>
<dbReference type="AlphaFoldDB" id="A0A5J4J000"/>
<evidence type="ECO:0000256" key="1">
    <source>
        <dbReference type="SAM" id="SignalP"/>
    </source>
</evidence>
<protein>
    <submittedName>
        <fullName evidence="2">Uncharacterized protein</fullName>
    </submittedName>
</protein>